<keyword evidence="1 3" id="KW-0238">DNA-binding</keyword>
<dbReference type="AlphaFoldDB" id="A0AAU7KL20"/>
<dbReference type="Gene3D" id="3.40.50.2300">
    <property type="match status" value="1"/>
</dbReference>
<dbReference type="PROSITE" id="PS50110">
    <property type="entry name" value="RESPONSE_REGULATORY"/>
    <property type="match status" value="1"/>
</dbReference>
<dbReference type="Pfam" id="PF00486">
    <property type="entry name" value="Trans_reg_C"/>
    <property type="match status" value="1"/>
</dbReference>
<dbReference type="CDD" id="cd00383">
    <property type="entry name" value="trans_reg_C"/>
    <property type="match status" value="1"/>
</dbReference>
<gene>
    <name evidence="6" type="ORF">NFG58_06720</name>
</gene>
<dbReference type="InterPro" id="IPR016032">
    <property type="entry name" value="Sig_transdc_resp-reg_C-effctor"/>
</dbReference>
<feature type="domain" description="Response regulatory" evidence="4">
    <location>
        <begin position="13"/>
        <end position="127"/>
    </location>
</feature>
<keyword evidence="2" id="KW-0597">Phosphoprotein</keyword>
<dbReference type="PANTHER" id="PTHR48111">
    <property type="entry name" value="REGULATOR OF RPOS"/>
    <property type="match status" value="1"/>
</dbReference>
<evidence type="ECO:0000259" key="4">
    <source>
        <dbReference type="PROSITE" id="PS50110"/>
    </source>
</evidence>
<evidence type="ECO:0000259" key="5">
    <source>
        <dbReference type="PROSITE" id="PS51755"/>
    </source>
</evidence>
<reference evidence="6" key="1">
    <citation type="submission" date="2022-06" db="EMBL/GenBank/DDBJ databases">
        <title>A novel DMS-producing enzyme.</title>
        <authorList>
            <person name="Zhang Y."/>
        </authorList>
    </citation>
    <scope>NUCLEOTIDE SEQUENCE</scope>
    <source>
        <strain evidence="6">RT37</strain>
    </source>
</reference>
<evidence type="ECO:0000313" key="6">
    <source>
        <dbReference type="EMBL" id="XBO72395.1"/>
    </source>
</evidence>
<feature type="DNA-binding region" description="OmpR/PhoB-type" evidence="3">
    <location>
        <begin position="134"/>
        <end position="230"/>
    </location>
</feature>
<dbReference type="GO" id="GO:0000156">
    <property type="term" value="F:phosphorelay response regulator activity"/>
    <property type="evidence" value="ECO:0007669"/>
    <property type="project" value="TreeGrafter"/>
</dbReference>
<dbReference type="InterPro" id="IPR039420">
    <property type="entry name" value="WalR-like"/>
</dbReference>
<feature type="domain" description="OmpR/PhoB-type" evidence="5">
    <location>
        <begin position="134"/>
        <end position="230"/>
    </location>
</feature>
<dbReference type="Gene3D" id="6.10.250.690">
    <property type="match status" value="1"/>
</dbReference>
<evidence type="ECO:0000256" key="2">
    <source>
        <dbReference type="PROSITE-ProRule" id="PRU00169"/>
    </source>
</evidence>
<dbReference type="RefSeq" id="WP_240184300.1">
    <property type="nucleotide sequence ID" value="NZ_CP098827.1"/>
</dbReference>
<dbReference type="GO" id="GO:0006355">
    <property type="term" value="P:regulation of DNA-templated transcription"/>
    <property type="evidence" value="ECO:0007669"/>
    <property type="project" value="InterPro"/>
</dbReference>
<sequence>MPGPAGREMMVMKLLLVEDDDLLCESLKDTLDDHGYRVDVAERLSVAKALLHSEEYALMILDIGLPDGSGLDWLEFQREHGLGLPVLILTARDAWQDKVDGLRRGADDYLTKPFHEQELLARIQALLRRRTELTARLIVNGIRLDEEQRQVSCAGGPWQTLTATEFCLLRYLMHHPDRVHSKTKLLDQLYALEQDAPAPNLVEVYIARLRRLLGKHVIQTRRGQGYVLVSH</sequence>
<dbReference type="InterPro" id="IPR036388">
    <property type="entry name" value="WH-like_DNA-bd_sf"/>
</dbReference>
<dbReference type="SMART" id="SM00448">
    <property type="entry name" value="REC"/>
    <property type="match status" value="1"/>
</dbReference>
<dbReference type="SUPFAM" id="SSF46894">
    <property type="entry name" value="C-terminal effector domain of the bipartite response regulators"/>
    <property type="match status" value="1"/>
</dbReference>
<evidence type="ECO:0000256" key="3">
    <source>
        <dbReference type="PROSITE-ProRule" id="PRU01091"/>
    </source>
</evidence>
<name>A0AAU7KL20_9GAMM</name>
<dbReference type="InterPro" id="IPR011006">
    <property type="entry name" value="CheY-like_superfamily"/>
</dbReference>
<dbReference type="GO" id="GO:0000976">
    <property type="term" value="F:transcription cis-regulatory region binding"/>
    <property type="evidence" value="ECO:0007669"/>
    <property type="project" value="TreeGrafter"/>
</dbReference>
<dbReference type="SUPFAM" id="SSF52172">
    <property type="entry name" value="CheY-like"/>
    <property type="match status" value="1"/>
</dbReference>
<dbReference type="GO" id="GO:0005829">
    <property type="term" value="C:cytosol"/>
    <property type="evidence" value="ECO:0007669"/>
    <property type="project" value="TreeGrafter"/>
</dbReference>
<dbReference type="InterPro" id="IPR001789">
    <property type="entry name" value="Sig_transdc_resp-reg_receiver"/>
</dbReference>
<feature type="modified residue" description="4-aspartylphosphate" evidence="2">
    <location>
        <position position="62"/>
    </location>
</feature>
<dbReference type="GO" id="GO:0032993">
    <property type="term" value="C:protein-DNA complex"/>
    <property type="evidence" value="ECO:0007669"/>
    <property type="project" value="TreeGrafter"/>
</dbReference>
<dbReference type="InterPro" id="IPR001867">
    <property type="entry name" value="OmpR/PhoB-type_DNA-bd"/>
</dbReference>
<proteinExistence type="predicted"/>
<dbReference type="Pfam" id="PF00072">
    <property type="entry name" value="Response_reg"/>
    <property type="match status" value="1"/>
</dbReference>
<evidence type="ECO:0000256" key="1">
    <source>
        <dbReference type="ARBA" id="ARBA00023125"/>
    </source>
</evidence>
<dbReference type="PROSITE" id="PS51755">
    <property type="entry name" value="OMPR_PHOB"/>
    <property type="match status" value="1"/>
</dbReference>
<dbReference type="SMART" id="SM00862">
    <property type="entry name" value="Trans_reg_C"/>
    <property type="match status" value="1"/>
</dbReference>
<dbReference type="PANTHER" id="PTHR48111:SF37">
    <property type="entry name" value="RESPONSE REGULATOR PROTEIN CARR"/>
    <property type="match status" value="1"/>
</dbReference>
<organism evidence="6">
    <name type="scientific">Halomonas sp. RT37</name>
    <dbReference type="NCBI Taxonomy" id="2950872"/>
    <lineage>
        <taxon>Bacteria</taxon>
        <taxon>Pseudomonadati</taxon>
        <taxon>Pseudomonadota</taxon>
        <taxon>Gammaproteobacteria</taxon>
        <taxon>Oceanospirillales</taxon>
        <taxon>Halomonadaceae</taxon>
        <taxon>Halomonas</taxon>
    </lineage>
</organism>
<dbReference type="Gene3D" id="1.10.10.10">
    <property type="entry name" value="Winged helix-like DNA-binding domain superfamily/Winged helix DNA-binding domain"/>
    <property type="match status" value="1"/>
</dbReference>
<protein>
    <submittedName>
        <fullName evidence="6">Response regulator transcription factor</fullName>
    </submittedName>
</protein>
<accession>A0AAU7KL20</accession>
<dbReference type="EMBL" id="CP098827">
    <property type="protein sequence ID" value="XBO72395.1"/>
    <property type="molecule type" value="Genomic_DNA"/>
</dbReference>